<reference evidence="3" key="1">
    <citation type="submission" date="2016-10" db="EMBL/GenBank/DDBJ databases">
        <authorList>
            <person name="Jeantristanb JTB J.-T."/>
            <person name="Ricardo R."/>
        </authorList>
    </citation>
    <scope>NUCLEOTIDE SEQUENCE [LARGE SCALE GENOMIC DNA]</scope>
</reference>
<feature type="region of interest" description="Disordered" evidence="1">
    <location>
        <begin position="1"/>
        <end position="96"/>
    </location>
</feature>
<evidence type="ECO:0000313" key="2">
    <source>
        <dbReference type="EMBL" id="SCZ93164.1"/>
    </source>
</evidence>
<dbReference type="InterPro" id="IPR011009">
    <property type="entry name" value="Kinase-like_dom_sf"/>
</dbReference>
<feature type="region of interest" description="Disordered" evidence="1">
    <location>
        <begin position="506"/>
        <end position="537"/>
    </location>
</feature>
<organism evidence="2 3">
    <name type="scientific">Microbotryum saponariae</name>
    <dbReference type="NCBI Taxonomy" id="289078"/>
    <lineage>
        <taxon>Eukaryota</taxon>
        <taxon>Fungi</taxon>
        <taxon>Dikarya</taxon>
        <taxon>Basidiomycota</taxon>
        <taxon>Pucciniomycotina</taxon>
        <taxon>Microbotryomycetes</taxon>
        <taxon>Microbotryales</taxon>
        <taxon>Microbotryaceae</taxon>
        <taxon>Microbotryum</taxon>
    </lineage>
</organism>
<name>A0A2X0LQQ7_9BASI</name>
<feature type="compositionally biased region" description="Low complexity" evidence="1">
    <location>
        <begin position="66"/>
        <end position="94"/>
    </location>
</feature>
<dbReference type="Proteomes" id="UP000249723">
    <property type="component" value="Unassembled WGS sequence"/>
</dbReference>
<proteinExistence type="predicted"/>
<keyword evidence="3" id="KW-1185">Reference proteome</keyword>
<evidence type="ECO:0000256" key="1">
    <source>
        <dbReference type="SAM" id="MobiDB-lite"/>
    </source>
</evidence>
<dbReference type="AlphaFoldDB" id="A0A2X0LQQ7"/>
<accession>A0A2X0LQQ7</accession>
<protein>
    <submittedName>
        <fullName evidence="2">BZ3500_MvSof-1268-A1-R1_Chr6-2g08501 protein</fullName>
    </submittedName>
</protein>
<dbReference type="EMBL" id="FMWP01000047">
    <property type="protein sequence ID" value="SCZ93164.1"/>
    <property type="molecule type" value="Genomic_DNA"/>
</dbReference>
<gene>
    <name evidence="2" type="ORF">BZ3500_MVSOF-1268-A1-R1_CHR6-2G08501</name>
</gene>
<evidence type="ECO:0000313" key="3">
    <source>
        <dbReference type="Proteomes" id="UP000249723"/>
    </source>
</evidence>
<dbReference type="OrthoDB" id="2539504at2759"/>
<dbReference type="SUPFAM" id="SSF56112">
    <property type="entry name" value="Protein kinase-like (PK-like)"/>
    <property type="match status" value="1"/>
</dbReference>
<sequence>MTSSPRLCPVTPSSNSERPSQRSTPKRTREARTSADGCAECAATSVDPPVLALEDDITASDQKSVQMTRPSPSQSSSWSSSSSSSSRSSTPTMSDLDPVVAALEDATDDMEEYALLKGDIVPRLWLRSMPELVEQVFGIDHPAFDEISQRARQSGGQVQSGQAQDIQAELRKRFQEAHDGSQNPRIEPSTSQLAWMQGVARLAQTDPTHGKQFKLAVAVAERPARLYIHDTIKRCFDSSPGLDKEPTEWTPFLACCKVKSSSKTLLWNRVLVPCAFGARPRSPFPGDGPGAPAPELVRVVLDLTEHVLSQPTRLFAPGLAVSDRKAYLVVLDQEMCRVATISDCWGQGFGELAAVLSILLDLDVYSAGFCPFFDYTCHSTSGIAPASLLTSVFGSSVGRTVKFEDKEPIELLSCAKGDGGHHLSGRCTTVFQLTRPSLSATATAPEVSTLSPSFVLKMQLVGPDFVRVESNVLRKINAACDKGALPPAVFDHLATLETSASLALDSGLPVNDEDQSSAAPMPAAKKRRRDDTSRSPHTPIRRTLELLVLRNPSPLPQPLFRRHLGQQQLPLTQIFRVFDQLLTVLATLHDLGFHHRDLSLGNILHFEGHLVLIDWDGGIAADPGVSFAIAAREEGRLRVTVESAPRQALLCNVVGLDFNNRAPEYRLAHAFESAVYCLFHALVYRIKPEDPAWDYFFRCPAARPGARPRYAEDREAQLIDRRASLWGEGGGNDVKPQYRERLINMLRREDPELGESLDLVTRLCPVKVTSLYTSDERSQAMDAIQEGIRRLAARRSMGRETFQ</sequence>
<dbReference type="Gene3D" id="1.10.510.10">
    <property type="entry name" value="Transferase(Phosphotransferase) domain 1"/>
    <property type="match status" value="1"/>
</dbReference>
<feature type="compositionally biased region" description="Polar residues" evidence="1">
    <location>
        <begin position="1"/>
        <end position="23"/>
    </location>
</feature>